<dbReference type="OrthoDB" id="9807233at2"/>
<dbReference type="PROSITE" id="PS50084">
    <property type="entry name" value="KH_TYPE_1"/>
    <property type="match status" value="1"/>
</dbReference>
<dbReference type="GO" id="GO:0006353">
    <property type="term" value="P:DNA-templated transcription termination"/>
    <property type="evidence" value="ECO:0007669"/>
    <property type="project" value="UniProtKB-UniRule"/>
</dbReference>
<dbReference type="FunFam" id="3.30.1480.10:FF:000002">
    <property type="entry name" value="Transcription termination/antitermination protein NusA"/>
    <property type="match status" value="1"/>
</dbReference>
<dbReference type="CDD" id="cd04455">
    <property type="entry name" value="S1_NusA"/>
    <property type="match status" value="1"/>
</dbReference>
<keyword evidence="3 7" id="KW-0889">Transcription antitermination</keyword>
<dbReference type="GO" id="GO:0003700">
    <property type="term" value="F:DNA-binding transcription factor activity"/>
    <property type="evidence" value="ECO:0007669"/>
    <property type="project" value="InterPro"/>
</dbReference>
<protein>
    <recommendedName>
        <fullName evidence="7">Transcription termination/antitermination protein NusA</fullName>
    </recommendedName>
</protein>
<evidence type="ECO:0000256" key="4">
    <source>
        <dbReference type="ARBA" id="ARBA00022884"/>
    </source>
</evidence>
<keyword evidence="4 7" id="KW-0694">RNA-binding</keyword>
<keyword evidence="5 7" id="KW-0805">Transcription regulation</keyword>
<dbReference type="KEGG" id="tki:TKV_c13130"/>
<dbReference type="GO" id="GO:0005829">
    <property type="term" value="C:cytosol"/>
    <property type="evidence" value="ECO:0007669"/>
    <property type="project" value="TreeGrafter"/>
</dbReference>
<evidence type="ECO:0000259" key="8">
    <source>
        <dbReference type="PROSITE" id="PS50126"/>
    </source>
</evidence>
<reference evidence="10" key="1">
    <citation type="journal article" date="2015" name="Genome Announc.">
        <title>Whole-Genome Sequences of 80 Environmental and Clinical Isolates of Burkholderia pseudomallei.</title>
        <authorList>
            <person name="Johnson S.L."/>
            <person name="Baker A.L."/>
            <person name="Chain P.S."/>
            <person name="Currie B.J."/>
            <person name="Daligault H.E."/>
            <person name="Davenport K.W."/>
            <person name="Davis C.B."/>
            <person name="Inglis T.J."/>
            <person name="Kaestli M."/>
            <person name="Koren S."/>
            <person name="Mayo M."/>
            <person name="Merritt A.J."/>
            <person name="Price E.P."/>
            <person name="Sarovich D.S."/>
            <person name="Warner J."/>
            <person name="Rosovitz M.J."/>
        </authorList>
    </citation>
    <scope>NUCLEOTIDE SEQUENCE [LARGE SCALE GENOMIC DNA]</scope>
    <source>
        <strain evidence="10">DSM 2030</strain>
    </source>
</reference>
<dbReference type="InterPro" id="IPR003029">
    <property type="entry name" value="S1_domain"/>
</dbReference>
<dbReference type="CDD" id="cd22529">
    <property type="entry name" value="KH-II_NusA_rpt2"/>
    <property type="match status" value="1"/>
</dbReference>
<dbReference type="InterPro" id="IPR015946">
    <property type="entry name" value="KH_dom-like_a/b"/>
</dbReference>
<dbReference type="InterPro" id="IPR012340">
    <property type="entry name" value="NA-bd_OB-fold"/>
</dbReference>
<dbReference type="FunFam" id="2.40.50.140:FF:000058">
    <property type="entry name" value="Transcription termination/antitermination protein NusA"/>
    <property type="match status" value="1"/>
</dbReference>
<gene>
    <name evidence="7 9" type="primary">nusA</name>
    <name evidence="9" type="ORF">TKV_c13130</name>
</gene>
<dbReference type="SUPFAM" id="SSF50249">
    <property type="entry name" value="Nucleic acid-binding proteins"/>
    <property type="match status" value="1"/>
</dbReference>
<dbReference type="STRING" id="2325.TKV_c13130"/>
<dbReference type="Gene3D" id="3.30.1480.10">
    <property type="entry name" value="NusA, N-terminal domain"/>
    <property type="match status" value="1"/>
</dbReference>
<dbReference type="PANTHER" id="PTHR22648">
    <property type="entry name" value="TRANSCRIPTION TERMINATION FACTOR NUSA"/>
    <property type="match status" value="1"/>
</dbReference>
<dbReference type="Gene3D" id="2.40.50.140">
    <property type="entry name" value="Nucleic acid-binding proteins"/>
    <property type="match status" value="1"/>
</dbReference>
<dbReference type="Pfam" id="PF26594">
    <property type="entry name" value="KH_NusA_2nd"/>
    <property type="match status" value="1"/>
</dbReference>
<evidence type="ECO:0000313" key="9">
    <source>
        <dbReference type="EMBL" id="AIS52484.1"/>
    </source>
</evidence>
<dbReference type="InterPro" id="IPR010213">
    <property type="entry name" value="TF_NusA"/>
</dbReference>
<keyword evidence="6 7" id="KW-0804">Transcription</keyword>
<feature type="domain" description="S1 motif" evidence="8">
    <location>
        <begin position="135"/>
        <end position="199"/>
    </location>
</feature>
<dbReference type="InterPro" id="IPR058582">
    <property type="entry name" value="KH_NusA_2nd"/>
</dbReference>
<comment type="similarity">
    <text evidence="7">Belongs to the NusA family.</text>
</comment>
<evidence type="ECO:0000256" key="5">
    <source>
        <dbReference type="ARBA" id="ARBA00023015"/>
    </source>
</evidence>
<dbReference type="SUPFAM" id="SSF69705">
    <property type="entry name" value="Transcription factor NusA, N-terminal domain"/>
    <property type="match status" value="1"/>
</dbReference>
<evidence type="ECO:0000256" key="7">
    <source>
        <dbReference type="HAMAP-Rule" id="MF_00945"/>
    </source>
</evidence>
<dbReference type="GO" id="GO:0003723">
    <property type="term" value="F:RNA binding"/>
    <property type="evidence" value="ECO:0007669"/>
    <property type="project" value="UniProtKB-UniRule"/>
</dbReference>
<dbReference type="HAMAP" id="MF_00945_B">
    <property type="entry name" value="NusA_B"/>
    <property type="match status" value="1"/>
</dbReference>
<evidence type="ECO:0000256" key="6">
    <source>
        <dbReference type="ARBA" id="ARBA00023163"/>
    </source>
</evidence>
<name>A0A097ARQ1_THEKI</name>
<dbReference type="FunFam" id="3.30.300.20:FF:000002">
    <property type="entry name" value="Transcription termination/antitermination protein NusA"/>
    <property type="match status" value="1"/>
</dbReference>
<evidence type="ECO:0000256" key="1">
    <source>
        <dbReference type="ARBA" id="ARBA00022472"/>
    </source>
</evidence>
<dbReference type="InterPro" id="IPR036555">
    <property type="entry name" value="NusA_N_sf"/>
</dbReference>
<dbReference type="InterPro" id="IPR030842">
    <property type="entry name" value="TF_NusA_bacterial"/>
</dbReference>
<dbReference type="Proteomes" id="UP000029669">
    <property type="component" value="Chromosome"/>
</dbReference>
<evidence type="ECO:0000256" key="2">
    <source>
        <dbReference type="ARBA" id="ARBA00022490"/>
    </source>
</evidence>
<sequence>MNAEFIEALNSICEEKGISKDIMFEAIEAALVSAYKKNYGSSQNVKVVMDRETGDVKVYAQKTVVENVYNDLLEISLEDARKINKKYQVGDIVDIEVTPKTFGRIAAQNAKQVVIQRIREAERNVIYEEFLSKETEVVTGIVTRVDKKTVLVNLGRIEAVLGPTEQIPGETFTPGDRIKVYIVEVKKTTKGPQILISRSHPGLVKRLFELEVPEIQQGIVEIRSIAREAGSRTKMAVFSRDENVDPVGACVGYKGSRVQAVVNELKGEKIDIVKWSSKPQEFIMNALSPAKALSIEILDEKEKVAQVIVPDYQLSLAIGKEGQNARLAAKLTGWKIDIKSESMVKS</sequence>
<dbReference type="HOGENOM" id="CLU_029242_2_2_9"/>
<evidence type="ECO:0000256" key="3">
    <source>
        <dbReference type="ARBA" id="ARBA00022814"/>
    </source>
</evidence>
<dbReference type="Pfam" id="PF13184">
    <property type="entry name" value="KH_NusA_1st"/>
    <property type="match status" value="1"/>
</dbReference>
<keyword evidence="1 7" id="KW-0806">Transcription termination</keyword>
<dbReference type="PROSITE" id="PS50126">
    <property type="entry name" value="S1"/>
    <property type="match status" value="1"/>
</dbReference>
<dbReference type="InterPro" id="IPR013735">
    <property type="entry name" value="TF_NusA_N"/>
</dbReference>
<keyword evidence="10" id="KW-1185">Reference proteome</keyword>
<dbReference type="Pfam" id="PF08529">
    <property type="entry name" value="NusA_N"/>
    <property type="match status" value="1"/>
</dbReference>
<dbReference type="GO" id="GO:0031564">
    <property type="term" value="P:transcription antitermination"/>
    <property type="evidence" value="ECO:0007669"/>
    <property type="project" value="UniProtKB-UniRule"/>
</dbReference>
<proteinExistence type="inferred from homology"/>
<dbReference type="eggNOG" id="COG0195">
    <property type="taxonomic scope" value="Bacteria"/>
</dbReference>
<dbReference type="Pfam" id="PF00575">
    <property type="entry name" value="S1"/>
    <property type="match status" value="1"/>
</dbReference>
<evidence type="ECO:0000313" key="10">
    <source>
        <dbReference type="Proteomes" id="UP000029669"/>
    </source>
</evidence>
<dbReference type="InterPro" id="IPR025249">
    <property type="entry name" value="TF_NusA_KH_1st"/>
</dbReference>
<dbReference type="CDD" id="cd02134">
    <property type="entry name" value="KH-II_NusA_rpt1"/>
    <property type="match status" value="1"/>
</dbReference>
<dbReference type="AlphaFoldDB" id="A0A097ARQ1"/>
<comment type="subcellular location">
    <subcellularLocation>
        <location evidence="7">Cytoplasm</location>
    </subcellularLocation>
</comment>
<dbReference type="FunFam" id="3.30.300.20:FF:000005">
    <property type="entry name" value="Transcription termination/antitermination protein NusA"/>
    <property type="match status" value="1"/>
</dbReference>
<accession>A0A097ARQ1</accession>
<keyword evidence="2 7" id="KW-0963">Cytoplasm</keyword>
<dbReference type="SMART" id="SM00316">
    <property type="entry name" value="S1"/>
    <property type="match status" value="1"/>
</dbReference>
<dbReference type="PANTHER" id="PTHR22648:SF0">
    <property type="entry name" value="TRANSCRIPTION TERMINATION_ANTITERMINATION PROTEIN NUSA"/>
    <property type="match status" value="1"/>
</dbReference>
<dbReference type="RefSeq" id="WP_049685237.1">
    <property type="nucleotide sequence ID" value="NZ_CP009170.1"/>
</dbReference>
<comment type="subunit">
    <text evidence="7">Monomer. Binds directly to the core enzyme of the DNA-dependent RNA polymerase and to nascent RNA.</text>
</comment>
<organism evidence="9 10">
    <name type="scientific">Thermoanaerobacter kivui</name>
    <name type="common">Acetogenium kivui</name>
    <dbReference type="NCBI Taxonomy" id="2325"/>
    <lineage>
        <taxon>Bacteria</taxon>
        <taxon>Bacillati</taxon>
        <taxon>Bacillota</taxon>
        <taxon>Clostridia</taxon>
        <taxon>Thermoanaerobacterales</taxon>
        <taxon>Thermoanaerobacteraceae</taxon>
        <taxon>Thermoanaerobacter</taxon>
    </lineage>
</organism>
<dbReference type="EMBL" id="CP009170">
    <property type="protein sequence ID" value="AIS52484.1"/>
    <property type="molecule type" value="Genomic_DNA"/>
</dbReference>
<dbReference type="InterPro" id="IPR009019">
    <property type="entry name" value="KH_sf_prok-type"/>
</dbReference>
<dbReference type="NCBIfam" id="TIGR01953">
    <property type="entry name" value="NusA"/>
    <property type="match status" value="1"/>
</dbReference>
<dbReference type="SUPFAM" id="SSF54814">
    <property type="entry name" value="Prokaryotic type KH domain (KH-domain type II)"/>
    <property type="match status" value="2"/>
</dbReference>
<comment type="function">
    <text evidence="7">Participates in both transcription termination and antitermination.</text>
</comment>
<dbReference type="Gene3D" id="3.30.300.20">
    <property type="match status" value="2"/>
</dbReference>